<dbReference type="InterPro" id="IPR001128">
    <property type="entry name" value="Cyt_P450"/>
</dbReference>
<dbReference type="Gene3D" id="1.10.630.10">
    <property type="entry name" value="Cytochrome P450"/>
    <property type="match status" value="1"/>
</dbReference>
<evidence type="ECO:0000256" key="3">
    <source>
        <dbReference type="ARBA" id="ARBA00022723"/>
    </source>
</evidence>
<organism evidence="7 8">
    <name type="scientific">Nocardiopsis suaedae</name>
    <dbReference type="NCBI Taxonomy" id="3018444"/>
    <lineage>
        <taxon>Bacteria</taxon>
        <taxon>Bacillati</taxon>
        <taxon>Actinomycetota</taxon>
        <taxon>Actinomycetes</taxon>
        <taxon>Streptosporangiales</taxon>
        <taxon>Nocardiopsidaceae</taxon>
        <taxon>Nocardiopsis</taxon>
    </lineage>
</organism>
<dbReference type="RefSeq" id="WP_270680180.1">
    <property type="nucleotide sequence ID" value="NZ_JAQFWP010000057.1"/>
</dbReference>
<evidence type="ECO:0000256" key="2">
    <source>
        <dbReference type="ARBA" id="ARBA00010617"/>
    </source>
</evidence>
<evidence type="ECO:0000256" key="5">
    <source>
        <dbReference type="RuleBase" id="RU000461"/>
    </source>
</evidence>
<comment type="similarity">
    <text evidence="2 5">Belongs to the cytochrome P450 family.</text>
</comment>
<dbReference type="InterPro" id="IPR036396">
    <property type="entry name" value="Cyt_P450_sf"/>
</dbReference>
<accession>A0ABT4TS98</accession>
<dbReference type="PANTHER" id="PTHR24305:SF166">
    <property type="entry name" value="CYTOCHROME P450 12A4, MITOCHONDRIAL-RELATED"/>
    <property type="match status" value="1"/>
</dbReference>
<dbReference type="Proteomes" id="UP001165685">
    <property type="component" value="Unassembled WGS sequence"/>
</dbReference>
<name>A0ABT4TS98_9ACTN</name>
<feature type="compositionally biased region" description="Pro residues" evidence="6">
    <location>
        <begin position="1"/>
        <end position="18"/>
    </location>
</feature>
<keyword evidence="5" id="KW-0503">Monooxygenase</keyword>
<comment type="cofactor">
    <cofactor evidence="1">
        <name>heme</name>
        <dbReference type="ChEBI" id="CHEBI:30413"/>
    </cofactor>
</comment>
<keyword evidence="5" id="KW-0349">Heme</keyword>
<keyword evidence="4 5" id="KW-0408">Iron</keyword>
<dbReference type="PANTHER" id="PTHR24305">
    <property type="entry name" value="CYTOCHROME P450"/>
    <property type="match status" value="1"/>
</dbReference>
<dbReference type="InterPro" id="IPR050121">
    <property type="entry name" value="Cytochrome_P450_monoxygenase"/>
</dbReference>
<proteinExistence type="inferred from homology"/>
<comment type="caution">
    <text evidence="7">The sequence shown here is derived from an EMBL/GenBank/DDBJ whole genome shotgun (WGS) entry which is preliminary data.</text>
</comment>
<sequence>MTQARPSPPPRGRRPPGPSGGRGAANAADFAVDPLGFLTRAARDHGDVVALTSGNVLLVHPDDVGRALVDRDRNLVKVRPGERRRGGTGFPLAMMNSEGEDWARKRRRLQPAFRSERLAGLRSHAHDAVARTVGSWAEGRTIDVHKEMSRLAMRIGAVHIAGRPLGGEADALADAVAAVMRLTSSPVRLPTWVPTPVNLSLRRAVRALDASLRRLIDGHRPDGGATALGRLVEERPRAPFPEIRDELATLLMSGYETTADALTWLVHCLGTAPEADGALAASARAAGADGYAAACAKEALRLYPPAWVISREAARPVEFGGYLLPAGTVIGLSQWVTQRDGRWFPEPDRFRPERWLDGAGPVHRYAYFPFGAGARGCLGASMALSEVEEVAIALRSQVRFEPVGPEDVRPRPALALQPVGVRARVFKEHPRGARWSR</sequence>
<dbReference type="EMBL" id="JAQFWP010000057">
    <property type="protein sequence ID" value="MDA2807553.1"/>
    <property type="molecule type" value="Genomic_DNA"/>
</dbReference>
<gene>
    <name evidence="7" type="ORF">O4U47_23795</name>
</gene>
<dbReference type="PRINTS" id="PR00385">
    <property type="entry name" value="P450"/>
</dbReference>
<keyword evidence="5" id="KW-0560">Oxidoreductase</keyword>
<protein>
    <submittedName>
        <fullName evidence="7">Cytochrome P450</fullName>
    </submittedName>
</protein>
<dbReference type="SUPFAM" id="SSF48264">
    <property type="entry name" value="Cytochrome P450"/>
    <property type="match status" value="1"/>
</dbReference>
<evidence type="ECO:0000256" key="1">
    <source>
        <dbReference type="ARBA" id="ARBA00001971"/>
    </source>
</evidence>
<evidence type="ECO:0000313" key="7">
    <source>
        <dbReference type="EMBL" id="MDA2807553.1"/>
    </source>
</evidence>
<feature type="region of interest" description="Disordered" evidence="6">
    <location>
        <begin position="1"/>
        <end position="26"/>
    </location>
</feature>
<dbReference type="Pfam" id="PF00067">
    <property type="entry name" value="p450"/>
    <property type="match status" value="1"/>
</dbReference>
<dbReference type="PROSITE" id="PS00086">
    <property type="entry name" value="CYTOCHROME_P450"/>
    <property type="match status" value="1"/>
</dbReference>
<evidence type="ECO:0000313" key="8">
    <source>
        <dbReference type="Proteomes" id="UP001165685"/>
    </source>
</evidence>
<dbReference type="PRINTS" id="PR00465">
    <property type="entry name" value="EP450IV"/>
</dbReference>
<keyword evidence="3 5" id="KW-0479">Metal-binding</keyword>
<dbReference type="InterPro" id="IPR017972">
    <property type="entry name" value="Cyt_P450_CS"/>
</dbReference>
<keyword evidence="8" id="KW-1185">Reference proteome</keyword>
<evidence type="ECO:0000256" key="6">
    <source>
        <dbReference type="SAM" id="MobiDB-lite"/>
    </source>
</evidence>
<reference evidence="7" key="1">
    <citation type="submission" date="2023-01" db="EMBL/GenBank/DDBJ databases">
        <title>Draft genome sequence of Nocardiopsis sp. LSu2-4 isolated from halophytes.</title>
        <authorList>
            <person name="Duangmal K."/>
            <person name="Chantavorakit T."/>
        </authorList>
    </citation>
    <scope>NUCLEOTIDE SEQUENCE</scope>
    <source>
        <strain evidence="7">LSu2-4</strain>
    </source>
</reference>
<dbReference type="InterPro" id="IPR002403">
    <property type="entry name" value="Cyt_P450_E_grp-IV"/>
</dbReference>
<evidence type="ECO:0000256" key="4">
    <source>
        <dbReference type="ARBA" id="ARBA00023004"/>
    </source>
</evidence>